<accession>A0AAW0WYU0</accession>
<organism evidence="1 2">
    <name type="scientific">Cherax quadricarinatus</name>
    <name type="common">Australian red claw crayfish</name>
    <dbReference type="NCBI Taxonomy" id="27406"/>
    <lineage>
        <taxon>Eukaryota</taxon>
        <taxon>Metazoa</taxon>
        <taxon>Ecdysozoa</taxon>
        <taxon>Arthropoda</taxon>
        <taxon>Crustacea</taxon>
        <taxon>Multicrustacea</taxon>
        <taxon>Malacostraca</taxon>
        <taxon>Eumalacostraca</taxon>
        <taxon>Eucarida</taxon>
        <taxon>Decapoda</taxon>
        <taxon>Pleocyemata</taxon>
        <taxon>Astacidea</taxon>
        <taxon>Parastacoidea</taxon>
        <taxon>Parastacidae</taxon>
        <taxon>Cherax</taxon>
    </lineage>
</organism>
<gene>
    <name evidence="1" type="ORF">OTU49_004414</name>
</gene>
<evidence type="ECO:0000313" key="2">
    <source>
        <dbReference type="Proteomes" id="UP001445076"/>
    </source>
</evidence>
<dbReference type="AlphaFoldDB" id="A0AAW0WYU0"/>
<proteinExistence type="predicted"/>
<evidence type="ECO:0000313" key="1">
    <source>
        <dbReference type="EMBL" id="KAK8737261.1"/>
    </source>
</evidence>
<comment type="caution">
    <text evidence="1">The sequence shown here is derived from an EMBL/GenBank/DDBJ whole genome shotgun (WGS) entry which is preliminary data.</text>
</comment>
<dbReference type="EMBL" id="JARKIK010000042">
    <property type="protein sequence ID" value="KAK8737261.1"/>
    <property type="molecule type" value="Genomic_DNA"/>
</dbReference>
<sequence length="108" mass="12674">MHRLYNLNVCLRNQYCIHISLSQPPVAICTFGLTELHGSYNVVTKIEICLVWYKELLVLYECDILTSSYHIWNSEFLVSYFVISHTLHPKPLQYFTILYYLVLCVLGP</sequence>
<reference evidence="1 2" key="1">
    <citation type="journal article" date="2024" name="BMC Genomics">
        <title>Genome assembly of redclaw crayfish (Cherax quadricarinatus) provides insights into its immune adaptation and hypoxia tolerance.</title>
        <authorList>
            <person name="Liu Z."/>
            <person name="Zheng J."/>
            <person name="Li H."/>
            <person name="Fang K."/>
            <person name="Wang S."/>
            <person name="He J."/>
            <person name="Zhou D."/>
            <person name="Weng S."/>
            <person name="Chi M."/>
            <person name="Gu Z."/>
            <person name="He J."/>
            <person name="Li F."/>
            <person name="Wang M."/>
        </authorList>
    </citation>
    <scope>NUCLEOTIDE SEQUENCE [LARGE SCALE GENOMIC DNA]</scope>
    <source>
        <strain evidence="1">ZL_2023a</strain>
    </source>
</reference>
<protein>
    <submittedName>
        <fullName evidence="1">Uncharacterized protein</fullName>
    </submittedName>
</protein>
<dbReference type="Proteomes" id="UP001445076">
    <property type="component" value="Unassembled WGS sequence"/>
</dbReference>
<name>A0AAW0WYU0_CHEQU</name>
<keyword evidence="2" id="KW-1185">Reference proteome</keyword>